<dbReference type="NCBIfam" id="NF005112">
    <property type="entry name" value="PRK06545.2-4"/>
    <property type="match status" value="1"/>
</dbReference>
<dbReference type="NCBIfam" id="NF005111">
    <property type="entry name" value="PRK06545.2-3"/>
    <property type="match status" value="1"/>
</dbReference>
<dbReference type="InterPro" id="IPR046825">
    <property type="entry name" value="PDH_C"/>
</dbReference>
<dbReference type="InterPro" id="IPR050812">
    <property type="entry name" value="Preph/Arog_dehydrog"/>
</dbReference>
<dbReference type="InterPro" id="IPR008927">
    <property type="entry name" value="6-PGluconate_DH-like_C_sf"/>
</dbReference>
<dbReference type="SUPFAM" id="SSF55021">
    <property type="entry name" value="ACT-like"/>
    <property type="match status" value="1"/>
</dbReference>
<evidence type="ECO:0000256" key="6">
    <source>
        <dbReference type="ARBA" id="ARBA00023002"/>
    </source>
</evidence>
<dbReference type="Gene3D" id="1.10.3660.10">
    <property type="entry name" value="6-phosphogluconate dehydrogenase C-terminal like domain"/>
    <property type="match status" value="1"/>
</dbReference>
<dbReference type="InterPro" id="IPR045865">
    <property type="entry name" value="ACT-like_dom_sf"/>
</dbReference>
<dbReference type="InterPro" id="IPR002912">
    <property type="entry name" value="ACT_dom"/>
</dbReference>
<dbReference type="GO" id="GO:0004665">
    <property type="term" value="F:prephenate dehydrogenase (NADP+) activity"/>
    <property type="evidence" value="ECO:0007669"/>
    <property type="project" value="InterPro"/>
</dbReference>
<keyword evidence="8" id="KW-0028">Amino-acid biosynthesis</keyword>
<organism evidence="12 13">
    <name type="scientific">Micrococcus luteus</name>
    <name type="common">Micrococcus lysodeikticus</name>
    <dbReference type="NCBI Taxonomy" id="1270"/>
    <lineage>
        <taxon>Bacteria</taxon>
        <taxon>Bacillati</taxon>
        <taxon>Actinomycetota</taxon>
        <taxon>Actinomycetes</taxon>
        <taxon>Micrococcales</taxon>
        <taxon>Micrococcaceae</taxon>
        <taxon>Micrococcus</taxon>
    </lineage>
</organism>
<keyword evidence="7" id="KW-0520">NAD</keyword>
<evidence type="ECO:0000259" key="10">
    <source>
        <dbReference type="PROSITE" id="PS51176"/>
    </source>
</evidence>
<gene>
    <name evidence="12" type="ORF">M3A82_010280</name>
</gene>
<comment type="caution">
    <text evidence="12">The sequence shown here is derived from an EMBL/GenBank/DDBJ whole genome shotgun (WGS) entry which is preliminary data.</text>
</comment>
<keyword evidence="5" id="KW-0827">Tyrosine biosynthesis</keyword>
<evidence type="ECO:0000256" key="4">
    <source>
        <dbReference type="ARBA" id="ARBA00016891"/>
    </source>
</evidence>
<dbReference type="Pfam" id="PF20463">
    <property type="entry name" value="PDH_C"/>
    <property type="match status" value="1"/>
</dbReference>
<sequence>MSAPAESAAALGDGPAGIPQPVLVRGTGLLGTSIGIGLSAAGVDVRLHDPSPAALAVAADIRAGRPARLDAEGDDLDAAPGLVVVAAPPDVTADVVVDSLRRWPAAVVVDIASVKEAVAAGVRAAVDEARLAPQDADRYLGTHPMAGSERSGPVAARGTLFTQAPWVLCPTDTTRPGALAAGRALALTLQATPYRMAARAHDESVALISHLPQIAASLVASRLQDTPDQALALAGNGLRDTTRIAASDPQLWVQILSGNAGRIVPALHGLRADLDRLIRTLEDPSAPGARLDLAQLIAEGNAGRARVPGKHGAPPQAFAVVTVIVDDAPGQIAALLDEVGRTDVNVEDLRLEHASGHRVGMVEISVLPGRRDELVAALTAAGWKVV</sequence>
<dbReference type="PANTHER" id="PTHR21363:SF0">
    <property type="entry name" value="PREPHENATE DEHYDROGENASE [NADP(+)]"/>
    <property type="match status" value="1"/>
</dbReference>
<comment type="pathway">
    <text evidence="1">Amino-acid biosynthesis; L-tyrosine biosynthesis; (4-hydroxyphenyl)pyruvate from prephenate (NAD(+) route): step 1/1.</text>
</comment>
<protein>
    <recommendedName>
        <fullName evidence="4">Prephenate dehydrogenase</fullName>
        <ecNumber evidence="3">1.3.1.12</ecNumber>
    </recommendedName>
</protein>
<dbReference type="Gene3D" id="3.30.70.260">
    <property type="match status" value="1"/>
</dbReference>
<evidence type="ECO:0000313" key="12">
    <source>
        <dbReference type="EMBL" id="MCV7629718.1"/>
    </source>
</evidence>
<dbReference type="PROSITE" id="PS51176">
    <property type="entry name" value="PDH_ADH"/>
    <property type="match status" value="1"/>
</dbReference>
<dbReference type="InterPro" id="IPR046826">
    <property type="entry name" value="PDH_N"/>
</dbReference>
<evidence type="ECO:0000256" key="3">
    <source>
        <dbReference type="ARBA" id="ARBA00012068"/>
    </source>
</evidence>
<evidence type="ECO:0000256" key="9">
    <source>
        <dbReference type="ARBA" id="ARBA00049260"/>
    </source>
</evidence>
<dbReference type="InterPro" id="IPR003099">
    <property type="entry name" value="Prephen_DH"/>
</dbReference>
<dbReference type="GO" id="GO:0008977">
    <property type="term" value="F:prephenate dehydrogenase (NAD+) activity"/>
    <property type="evidence" value="ECO:0007669"/>
    <property type="project" value="UniProtKB-EC"/>
</dbReference>
<comment type="catalytic activity">
    <reaction evidence="9">
        <text>prephenate + NAD(+) = 3-(4-hydroxyphenyl)pyruvate + CO2 + NADH</text>
        <dbReference type="Rhea" id="RHEA:13869"/>
        <dbReference type="ChEBI" id="CHEBI:16526"/>
        <dbReference type="ChEBI" id="CHEBI:29934"/>
        <dbReference type="ChEBI" id="CHEBI:36242"/>
        <dbReference type="ChEBI" id="CHEBI:57540"/>
        <dbReference type="ChEBI" id="CHEBI:57945"/>
        <dbReference type="EC" id="1.3.1.12"/>
    </reaction>
</comment>
<evidence type="ECO:0000256" key="7">
    <source>
        <dbReference type="ARBA" id="ARBA00023027"/>
    </source>
</evidence>
<keyword evidence="6 12" id="KW-0560">Oxidoreductase</keyword>
<evidence type="ECO:0000259" key="11">
    <source>
        <dbReference type="PROSITE" id="PS51671"/>
    </source>
</evidence>
<comment type="similarity">
    <text evidence="2">Belongs to the prephenate/arogenate dehydrogenase family.</text>
</comment>
<evidence type="ECO:0000256" key="8">
    <source>
        <dbReference type="ARBA" id="ARBA00023141"/>
    </source>
</evidence>
<evidence type="ECO:0000256" key="2">
    <source>
        <dbReference type="ARBA" id="ARBA00007964"/>
    </source>
</evidence>
<dbReference type="GO" id="GO:0006571">
    <property type="term" value="P:tyrosine biosynthetic process"/>
    <property type="evidence" value="ECO:0007669"/>
    <property type="project" value="UniProtKB-KW"/>
</dbReference>
<dbReference type="EMBL" id="JALXKZ020000033">
    <property type="protein sequence ID" value="MCV7629718.1"/>
    <property type="molecule type" value="Genomic_DNA"/>
</dbReference>
<dbReference type="EC" id="1.3.1.12" evidence="3"/>
<reference evidence="12" key="1">
    <citation type="submission" date="2023-06" db="EMBL/GenBank/DDBJ databases">
        <title>lsaBGC provides a comprehensive framework for evolutionary analysis of biosynthetic gene clusters within focal taxa.</title>
        <authorList>
            <person name="Salamzade R."/>
            <person name="Sandstrom S."/>
            <person name="Kalan L.R."/>
        </authorList>
    </citation>
    <scope>NUCLEOTIDE SEQUENCE</scope>
    <source>
        <strain evidence="12">P3-SID899</strain>
    </source>
</reference>
<accession>A0AAP3AKT3</accession>
<proteinExistence type="inferred from homology"/>
<dbReference type="SUPFAM" id="SSF51735">
    <property type="entry name" value="NAD(P)-binding Rossmann-fold domains"/>
    <property type="match status" value="1"/>
</dbReference>
<dbReference type="Pfam" id="PF02153">
    <property type="entry name" value="PDH_N"/>
    <property type="match status" value="1"/>
</dbReference>
<evidence type="ECO:0000256" key="1">
    <source>
        <dbReference type="ARBA" id="ARBA00005067"/>
    </source>
</evidence>
<keyword evidence="8" id="KW-0057">Aromatic amino acid biosynthesis</keyword>
<dbReference type="Proteomes" id="UP001205867">
    <property type="component" value="Unassembled WGS sequence"/>
</dbReference>
<name>A0AAP3AKT3_MICLU</name>
<dbReference type="Gene3D" id="3.40.50.720">
    <property type="entry name" value="NAD(P)-binding Rossmann-like Domain"/>
    <property type="match status" value="1"/>
</dbReference>
<dbReference type="AlphaFoldDB" id="A0AAP3AKT3"/>
<dbReference type="InterPro" id="IPR036291">
    <property type="entry name" value="NAD(P)-bd_dom_sf"/>
</dbReference>
<feature type="domain" description="ACT" evidence="11">
    <location>
        <begin position="320"/>
        <end position="386"/>
    </location>
</feature>
<dbReference type="PROSITE" id="PS51671">
    <property type="entry name" value="ACT"/>
    <property type="match status" value="1"/>
</dbReference>
<feature type="domain" description="Prephenate/arogenate dehydrogenase" evidence="10">
    <location>
        <begin position="20"/>
        <end position="315"/>
    </location>
</feature>
<dbReference type="SUPFAM" id="SSF48179">
    <property type="entry name" value="6-phosphogluconate dehydrogenase C-terminal domain-like"/>
    <property type="match status" value="1"/>
</dbReference>
<dbReference type="GO" id="GO:0070403">
    <property type="term" value="F:NAD+ binding"/>
    <property type="evidence" value="ECO:0007669"/>
    <property type="project" value="InterPro"/>
</dbReference>
<evidence type="ECO:0000313" key="13">
    <source>
        <dbReference type="Proteomes" id="UP001205867"/>
    </source>
</evidence>
<dbReference type="PANTHER" id="PTHR21363">
    <property type="entry name" value="PREPHENATE DEHYDROGENASE"/>
    <property type="match status" value="1"/>
</dbReference>
<evidence type="ECO:0000256" key="5">
    <source>
        <dbReference type="ARBA" id="ARBA00022498"/>
    </source>
</evidence>